<dbReference type="HOGENOM" id="CLU_3085695_0_0_0"/>
<gene>
    <name evidence="2" type="ordered locus">Terro_4332</name>
</gene>
<dbReference type="KEGG" id="trs:Terro_4332"/>
<dbReference type="EMBL" id="CP003379">
    <property type="protein sequence ID" value="AFL90529.1"/>
    <property type="molecule type" value="Genomic_DNA"/>
</dbReference>
<evidence type="ECO:0000313" key="2">
    <source>
        <dbReference type="EMBL" id="AFL90529.1"/>
    </source>
</evidence>
<evidence type="ECO:0000256" key="1">
    <source>
        <dbReference type="SAM" id="MobiDB-lite"/>
    </source>
</evidence>
<protein>
    <submittedName>
        <fullName evidence="2">Uncharacterized protein</fullName>
    </submittedName>
</protein>
<dbReference type="Proteomes" id="UP000006056">
    <property type="component" value="Chromosome"/>
</dbReference>
<evidence type="ECO:0000313" key="3">
    <source>
        <dbReference type="Proteomes" id="UP000006056"/>
    </source>
</evidence>
<dbReference type="AlphaFoldDB" id="I3ZMR1"/>
<organism evidence="2 3">
    <name type="scientific">Terriglobus roseus (strain DSM 18391 / NRRL B-41598 / KBS 63)</name>
    <dbReference type="NCBI Taxonomy" id="926566"/>
    <lineage>
        <taxon>Bacteria</taxon>
        <taxon>Pseudomonadati</taxon>
        <taxon>Acidobacteriota</taxon>
        <taxon>Terriglobia</taxon>
        <taxon>Terriglobales</taxon>
        <taxon>Acidobacteriaceae</taxon>
        <taxon>Terriglobus</taxon>
    </lineage>
</organism>
<accession>I3ZMR1</accession>
<dbReference type="STRING" id="926566.Terro_4332"/>
<keyword evidence="3" id="KW-1185">Reference proteome</keyword>
<name>I3ZMR1_TERRK</name>
<feature type="region of interest" description="Disordered" evidence="1">
    <location>
        <begin position="28"/>
        <end position="52"/>
    </location>
</feature>
<sequence>MTCKRCRVRMREISGHIFHGKRKFRCPQCNRAKMKKPKKREKKSRGSSHSEA</sequence>
<proteinExistence type="predicted"/>
<reference evidence="2 3" key="1">
    <citation type="submission" date="2012-06" db="EMBL/GenBank/DDBJ databases">
        <title>Complete genome of Terriglobus roseus DSM 18391.</title>
        <authorList>
            <consortium name="US DOE Joint Genome Institute (JGI-PGF)"/>
            <person name="Lucas S."/>
            <person name="Copeland A."/>
            <person name="Lapidus A."/>
            <person name="Glavina del Rio T."/>
            <person name="Dalin E."/>
            <person name="Tice H."/>
            <person name="Bruce D."/>
            <person name="Goodwin L."/>
            <person name="Pitluck S."/>
            <person name="Peters L."/>
            <person name="Mikhailova N."/>
            <person name="Munk A.C.C."/>
            <person name="Kyrpides N."/>
            <person name="Mavromatis K."/>
            <person name="Ivanova N."/>
            <person name="Brettin T."/>
            <person name="Detter J.C."/>
            <person name="Han C."/>
            <person name="Larimer F."/>
            <person name="Land M."/>
            <person name="Hauser L."/>
            <person name="Markowitz V."/>
            <person name="Cheng J.-F."/>
            <person name="Hugenholtz P."/>
            <person name="Woyke T."/>
            <person name="Wu D."/>
            <person name="Brambilla E."/>
            <person name="Klenk H.-P."/>
            <person name="Eisen J.A."/>
        </authorList>
    </citation>
    <scope>NUCLEOTIDE SEQUENCE [LARGE SCALE GENOMIC DNA]</scope>
    <source>
        <strain evidence="3">DSM 18391 / NRRL B-41598 / KBS 63</strain>
    </source>
</reference>
<feature type="compositionally biased region" description="Basic residues" evidence="1">
    <location>
        <begin position="32"/>
        <end position="46"/>
    </location>
</feature>